<evidence type="ECO:0000256" key="5">
    <source>
        <dbReference type="ARBA" id="ARBA00023136"/>
    </source>
</evidence>
<dbReference type="Proteomes" id="UP001152523">
    <property type="component" value="Unassembled WGS sequence"/>
</dbReference>
<comment type="subcellular location">
    <subcellularLocation>
        <location evidence="1">Membrane</location>
        <topology evidence="1">Multi-pass membrane protein</topology>
    </subcellularLocation>
</comment>
<feature type="transmembrane region" description="Helical" evidence="6">
    <location>
        <begin position="236"/>
        <end position="258"/>
    </location>
</feature>
<proteinExistence type="inferred from homology"/>
<keyword evidence="8" id="KW-1185">Reference proteome</keyword>
<dbReference type="InterPro" id="IPR018499">
    <property type="entry name" value="Tetraspanin/Peripherin"/>
</dbReference>
<feature type="transmembrane region" description="Helical" evidence="6">
    <location>
        <begin position="45"/>
        <end position="66"/>
    </location>
</feature>
<evidence type="ECO:0000256" key="1">
    <source>
        <dbReference type="ARBA" id="ARBA00004141"/>
    </source>
</evidence>
<gene>
    <name evidence="7" type="ORF">CEPIT_LOCUS14590</name>
</gene>
<evidence type="ECO:0008006" key="9">
    <source>
        <dbReference type="Google" id="ProtNLM"/>
    </source>
</evidence>
<protein>
    <recommendedName>
        <fullName evidence="9">Tetraspanin/Peripherin</fullName>
    </recommendedName>
</protein>
<organism evidence="7 8">
    <name type="scientific">Cuscuta epithymum</name>
    <dbReference type="NCBI Taxonomy" id="186058"/>
    <lineage>
        <taxon>Eukaryota</taxon>
        <taxon>Viridiplantae</taxon>
        <taxon>Streptophyta</taxon>
        <taxon>Embryophyta</taxon>
        <taxon>Tracheophyta</taxon>
        <taxon>Spermatophyta</taxon>
        <taxon>Magnoliopsida</taxon>
        <taxon>eudicotyledons</taxon>
        <taxon>Gunneridae</taxon>
        <taxon>Pentapetalae</taxon>
        <taxon>asterids</taxon>
        <taxon>lamiids</taxon>
        <taxon>Solanales</taxon>
        <taxon>Convolvulaceae</taxon>
        <taxon>Cuscuteae</taxon>
        <taxon>Cuscuta</taxon>
        <taxon>Cuscuta subgen. Cuscuta</taxon>
    </lineage>
</organism>
<dbReference type="AlphaFoldDB" id="A0AAV0DEC1"/>
<evidence type="ECO:0000256" key="6">
    <source>
        <dbReference type="SAM" id="Phobius"/>
    </source>
</evidence>
<reference evidence="7" key="1">
    <citation type="submission" date="2022-07" db="EMBL/GenBank/DDBJ databases">
        <authorList>
            <person name="Macas J."/>
            <person name="Novak P."/>
            <person name="Neumann P."/>
        </authorList>
    </citation>
    <scope>NUCLEOTIDE SEQUENCE</scope>
</reference>
<name>A0AAV0DEC1_9ASTE</name>
<keyword evidence="4 6" id="KW-1133">Transmembrane helix</keyword>
<comment type="caution">
    <text evidence="7">The sequence shown here is derived from an EMBL/GenBank/DDBJ whole genome shotgun (WGS) entry which is preliminary data.</text>
</comment>
<dbReference type="GO" id="GO:0016020">
    <property type="term" value="C:membrane"/>
    <property type="evidence" value="ECO:0007669"/>
    <property type="project" value="UniProtKB-SubCell"/>
</dbReference>
<evidence type="ECO:0000256" key="2">
    <source>
        <dbReference type="ARBA" id="ARBA00006840"/>
    </source>
</evidence>
<dbReference type="EMBL" id="CAMAPF010000102">
    <property type="protein sequence ID" value="CAH9098871.1"/>
    <property type="molecule type" value="Genomic_DNA"/>
</dbReference>
<dbReference type="Pfam" id="PF00335">
    <property type="entry name" value="Tetraspanin"/>
    <property type="match status" value="1"/>
</dbReference>
<feature type="transmembrane region" description="Helical" evidence="6">
    <location>
        <begin position="78"/>
        <end position="99"/>
    </location>
</feature>
<feature type="transmembrane region" description="Helical" evidence="6">
    <location>
        <begin position="12"/>
        <end position="33"/>
    </location>
</feature>
<keyword evidence="3 6" id="KW-0812">Transmembrane</keyword>
<sequence length="266" mass="29357">MATISQRKLTIWISIIPLLLSVPIFGMSIHMLINSCAKMKPLPELFALYGLAMFAIGFFSCCGVLCKDSGCAVSATVIMPFALLFMIGFIVFLCLASRYSGSPEREPDRPGYVHYRFDHFSSWLRNKVSGWYNWDRVITCAAPSGSCADLNHAYSLPQQLFAAHLTHLQSGCCVPPAKCGFTFVTPTYWVAATTNNQAAATPDGDCEKWNNDQSKLCFNCDSCKAGVLADMRKKLIIANITMIVTFVVSVLVCAFMCFKCESIFHG</sequence>
<dbReference type="PANTHER" id="PTHR32191">
    <property type="entry name" value="TETRASPANIN-8-RELATED"/>
    <property type="match status" value="1"/>
</dbReference>
<evidence type="ECO:0000313" key="7">
    <source>
        <dbReference type="EMBL" id="CAH9098871.1"/>
    </source>
</evidence>
<dbReference type="InterPro" id="IPR044991">
    <property type="entry name" value="TET_plant"/>
</dbReference>
<accession>A0AAV0DEC1</accession>
<evidence type="ECO:0000256" key="3">
    <source>
        <dbReference type="ARBA" id="ARBA00022692"/>
    </source>
</evidence>
<dbReference type="GO" id="GO:0009734">
    <property type="term" value="P:auxin-activated signaling pathway"/>
    <property type="evidence" value="ECO:0007669"/>
    <property type="project" value="InterPro"/>
</dbReference>
<evidence type="ECO:0000256" key="4">
    <source>
        <dbReference type="ARBA" id="ARBA00022989"/>
    </source>
</evidence>
<keyword evidence="5 6" id="KW-0472">Membrane</keyword>
<comment type="similarity">
    <text evidence="2">Belongs to the tetraspanin (TM4SF) family.</text>
</comment>
<evidence type="ECO:0000313" key="8">
    <source>
        <dbReference type="Proteomes" id="UP001152523"/>
    </source>
</evidence>